<feature type="compositionally biased region" description="Polar residues" evidence="1">
    <location>
        <begin position="158"/>
        <end position="167"/>
    </location>
</feature>
<feature type="region of interest" description="Disordered" evidence="1">
    <location>
        <begin position="155"/>
        <end position="179"/>
    </location>
</feature>
<organism evidence="2 3">
    <name type="scientific">Phytophthora fragariaefolia</name>
    <dbReference type="NCBI Taxonomy" id="1490495"/>
    <lineage>
        <taxon>Eukaryota</taxon>
        <taxon>Sar</taxon>
        <taxon>Stramenopiles</taxon>
        <taxon>Oomycota</taxon>
        <taxon>Peronosporomycetes</taxon>
        <taxon>Peronosporales</taxon>
        <taxon>Peronosporaceae</taxon>
        <taxon>Phytophthora</taxon>
    </lineage>
</organism>
<dbReference type="AlphaFoldDB" id="A0A9W6YN59"/>
<dbReference type="OrthoDB" id="110005at2759"/>
<protein>
    <submittedName>
        <fullName evidence="2">Unnamed protein product</fullName>
    </submittedName>
</protein>
<sequence length="243" mass="26446">MVLGCQARSTGVWRPVASQHGGARRDKIMPEHVGHMVMLLEDSCLLTLFDLMDDLQVTFGIEVAPQTVHNGLNAIRYTCKKTHDEPSEMNSPRVKANASPICDSERISSLADFQLVPQTAANATESVVSSQRTEMVPSSPALPVSSVATTGAFGSPLAASSQTSTIAPWTPRRGDQTPPLRAAHRVDFETVTTRTPGFDLVGDTALSSARDEWVPAVWTAPVVRITEQHHPRSQKFRRVPIEV</sequence>
<evidence type="ECO:0000313" key="2">
    <source>
        <dbReference type="EMBL" id="GMG17634.1"/>
    </source>
</evidence>
<accession>A0A9W6YN59</accession>
<keyword evidence="3" id="KW-1185">Reference proteome</keyword>
<evidence type="ECO:0000256" key="1">
    <source>
        <dbReference type="SAM" id="MobiDB-lite"/>
    </source>
</evidence>
<evidence type="ECO:0000313" key="3">
    <source>
        <dbReference type="Proteomes" id="UP001165121"/>
    </source>
</evidence>
<proteinExistence type="predicted"/>
<gene>
    <name evidence="2" type="ORF">Pfra01_003027000</name>
</gene>
<dbReference type="Proteomes" id="UP001165121">
    <property type="component" value="Unassembled WGS sequence"/>
</dbReference>
<comment type="caution">
    <text evidence="2">The sequence shown here is derived from an EMBL/GenBank/DDBJ whole genome shotgun (WGS) entry which is preliminary data.</text>
</comment>
<dbReference type="EMBL" id="BSXT01019043">
    <property type="protein sequence ID" value="GMG17634.1"/>
    <property type="molecule type" value="Genomic_DNA"/>
</dbReference>
<reference evidence="2" key="1">
    <citation type="submission" date="2023-04" db="EMBL/GenBank/DDBJ databases">
        <title>Phytophthora fragariaefolia NBRC 109709.</title>
        <authorList>
            <person name="Ichikawa N."/>
            <person name="Sato H."/>
            <person name="Tonouchi N."/>
        </authorList>
    </citation>
    <scope>NUCLEOTIDE SEQUENCE</scope>
    <source>
        <strain evidence="2">NBRC 109709</strain>
    </source>
</reference>
<name>A0A9W6YN59_9STRA</name>